<comment type="caution">
    <text evidence="1">The sequence shown here is derived from an EMBL/GenBank/DDBJ whole genome shotgun (WGS) entry which is preliminary data.</text>
</comment>
<organism evidence="1 2">
    <name type="scientific">Aquatica leii</name>
    <dbReference type="NCBI Taxonomy" id="1421715"/>
    <lineage>
        <taxon>Eukaryota</taxon>
        <taxon>Metazoa</taxon>
        <taxon>Ecdysozoa</taxon>
        <taxon>Arthropoda</taxon>
        <taxon>Hexapoda</taxon>
        <taxon>Insecta</taxon>
        <taxon>Pterygota</taxon>
        <taxon>Neoptera</taxon>
        <taxon>Endopterygota</taxon>
        <taxon>Coleoptera</taxon>
        <taxon>Polyphaga</taxon>
        <taxon>Elateriformia</taxon>
        <taxon>Elateroidea</taxon>
        <taxon>Lampyridae</taxon>
        <taxon>Luciolinae</taxon>
        <taxon>Aquatica</taxon>
    </lineage>
</organism>
<evidence type="ECO:0000313" key="1">
    <source>
        <dbReference type="EMBL" id="KAK4887878.1"/>
    </source>
</evidence>
<dbReference type="AlphaFoldDB" id="A0AAN7SRU2"/>
<gene>
    <name evidence="1" type="ORF">RN001_004149</name>
</gene>
<protein>
    <submittedName>
        <fullName evidence="1">Uncharacterized protein</fullName>
    </submittedName>
</protein>
<accession>A0AAN7SRU2</accession>
<keyword evidence="2" id="KW-1185">Reference proteome</keyword>
<reference evidence="2" key="1">
    <citation type="submission" date="2023-01" db="EMBL/GenBank/DDBJ databases">
        <title>Key to firefly adult light organ development and bioluminescence: homeobox transcription factors regulate luciferase expression and transportation to peroxisome.</title>
        <authorList>
            <person name="Fu X."/>
        </authorList>
    </citation>
    <scope>NUCLEOTIDE SEQUENCE [LARGE SCALE GENOMIC DNA]</scope>
</reference>
<name>A0AAN7SRU2_9COLE</name>
<dbReference type="Proteomes" id="UP001353858">
    <property type="component" value="Unassembled WGS sequence"/>
</dbReference>
<proteinExistence type="predicted"/>
<sequence>MPRNYKKPLGSRPYKNYTEKKVQQAVSVIKNGRLTSRQASEISLVDVLIASAEFGCPHLMIDLRIVLKSYLDKEGIYIKKFSNNMPGEDWSGIYPLNRYEVLKTMPQKKIEETGNKIDDALLSYLKDMRSPSTSTTVKKKMIQVKPGKSTEMDLQKIQTDTDLTDLQHEDITDEDSLTEEKYVIIQLLGKKCAKHFVTEILSKDEENFYETHLRKLQVLQNKITELQ</sequence>
<evidence type="ECO:0000313" key="2">
    <source>
        <dbReference type="Proteomes" id="UP001353858"/>
    </source>
</evidence>
<dbReference type="EMBL" id="JARPUR010000001">
    <property type="protein sequence ID" value="KAK4887878.1"/>
    <property type="molecule type" value="Genomic_DNA"/>
</dbReference>